<name>A0AAU9ZCL1_PHORO</name>
<feature type="compositionally biased region" description="Basic and acidic residues" evidence="4">
    <location>
        <begin position="368"/>
        <end position="385"/>
    </location>
</feature>
<dbReference type="Pfam" id="PF26084">
    <property type="entry name" value="PWI_Topors"/>
    <property type="match status" value="1"/>
</dbReference>
<dbReference type="PANTHER" id="PTHR46077:SF3">
    <property type="entry name" value="TOPOISOMERASE I BINDING, ARGININE_SERINE-RICH LIKE"/>
    <property type="match status" value="1"/>
</dbReference>
<dbReference type="InterPro" id="IPR058745">
    <property type="entry name" value="PWI_Topors"/>
</dbReference>
<reference evidence="6" key="1">
    <citation type="submission" date="2022-06" db="EMBL/GenBank/DDBJ databases">
        <authorList>
            <person name="Andreotti S."/>
            <person name="Wyler E."/>
        </authorList>
    </citation>
    <scope>NUCLEOTIDE SEQUENCE</scope>
</reference>
<keyword evidence="3" id="KW-0808">Transferase</keyword>
<dbReference type="EMBL" id="CALSGD010001427">
    <property type="protein sequence ID" value="CAH6790389.1"/>
    <property type="molecule type" value="Genomic_DNA"/>
</dbReference>
<dbReference type="GO" id="GO:0000209">
    <property type="term" value="P:protein polyubiquitination"/>
    <property type="evidence" value="ECO:0007669"/>
    <property type="project" value="TreeGrafter"/>
</dbReference>
<feature type="region of interest" description="Disordered" evidence="4">
    <location>
        <begin position="69"/>
        <end position="88"/>
    </location>
</feature>
<accession>A0AAU9ZCL1</accession>
<dbReference type="GO" id="GO:0061630">
    <property type="term" value="F:ubiquitin protein ligase activity"/>
    <property type="evidence" value="ECO:0007669"/>
    <property type="project" value="UniProtKB-EC"/>
</dbReference>
<dbReference type="GO" id="GO:0006513">
    <property type="term" value="P:protein monoubiquitination"/>
    <property type="evidence" value="ECO:0007669"/>
    <property type="project" value="TreeGrafter"/>
</dbReference>
<feature type="region of interest" description="Disordered" evidence="4">
    <location>
        <begin position="287"/>
        <end position="326"/>
    </location>
</feature>
<dbReference type="PANTHER" id="PTHR46077">
    <property type="entry name" value="E3 UBIQUITIN-PROTEIN LIGASE TOPORS"/>
    <property type="match status" value="1"/>
</dbReference>
<protein>
    <recommendedName>
        <fullName evidence="2">RING-type E3 ubiquitin transferase</fullName>
        <ecNumber evidence="2">2.3.2.27</ecNumber>
    </recommendedName>
</protein>
<proteinExistence type="predicted"/>
<feature type="region of interest" description="Disordered" evidence="4">
    <location>
        <begin position="499"/>
        <end position="535"/>
    </location>
</feature>
<dbReference type="AlphaFoldDB" id="A0AAU9ZCL1"/>
<feature type="compositionally biased region" description="Polar residues" evidence="4">
    <location>
        <begin position="310"/>
        <end position="326"/>
    </location>
</feature>
<dbReference type="EC" id="2.3.2.27" evidence="2"/>
<keyword evidence="7" id="KW-1185">Reference proteome</keyword>
<sequence length="663" mass="75135">MALELSSNCECPNCLEGIQDESDRNSSSGKRGDGSLYSRSGKKSTLSPIMKRFLSQCCSIRLQNDNKDDSLFLPSEEESSMGFSQGQNLNEVSKNTKQKSKPLRQLTVQELLRKFGDGGKFPPYSRSWGNFKDHVVVEFRRALYYSGIWVKHVQGSGMEKQFSANYFKRNPSSLHRLIPWLKRELMVVYGDHGYTVKNILAAILHHMTQFNLDSESFTHLLEPYLLQHTHHFLHEFINFVHSSYNMETYDRSAIYQCPLSAWMKNKSMVSAPVLSLPEGLPLVISQQGSKQSKNTQVQQKTEPRPHSGLKQFSNGNYSSQNPQTSTTHLKTANKFHVWAEDEWGLDDFKDVVCTTNLLLDWDNLRESSPDTELYKSNDQEKRPEGSKLLSGHVQDLQKSRTSSHIHRESVDSNQVPPRKYNLRETNVFSPGPGHQVHYQNKEIEIKKIEESSSKLFQRLPREGTLIKSKSGETDHCSTCISRNVPFPTRNDKMLVSFRNKKGKGSQSSQCVEVGSHHSTRIQTQSSPRTPRPKSCCARFRTRSPCSDQSKVAMKGSHRSKRFTQRIGSGPSKGSVLSCASACRMASFTPAHHGKVCLIAGRRHSCNSKANYDSQTGRQCVMSSRRERVSRVKRIRTLEPPKPKCQCEDTQITTGFCVELGESP</sequence>
<feature type="region of interest" description="Disordered" evidence="4">
    <location>
        <begin position="547"/>
        <end position="572"/>
    </location>
</feature>
<comment type="catalytic activity">
    <reaction evidence="1">
        <text>S-ubiquitinyl-[E2 ubiquitin-conjugating enzyme]-L-cysteine + [acceptor protein]-L-lysine = [E2 ubiquitin-conjugating enzyme]-L-cysteine + N(6)-ubiquitinyl-[acceptor protein]-L-lysine.</text>
        <dbReference type="EC" id="2.3.2.27"/>
    </reaction>
</comment>
<feature type="domain" description="Topors PWI-like" evidence="5">
    <location>
        <begin position="169"/>
        <end position="242"/>
    </location>
</feature>
<feature type="region of interest" description="Disordered" evidence="4">
    <location>
        <begin position="20"/>
        <end position="43"/>
    </location>
</feature>
<evidence type="ECO:0000256" key="1">
    <source>
        <dbReference type="ARBA" id="ARBA00000900"/>
    </source>
</evidence>
<feature type="compositionally biased region" description="Polar residues" evidence="4">
    <location>
        <begin position="287"/>
        <end position="300"/>
    </location>
</feature>
<evidence type="ECO:0000313" key="6">
    <source>
        <dbReference type="EMBL" id="CAH6790389.1"/>
    </source>
</evidence>
<feature type="region of interest" description="Disordered" evidence="4">
    <location>
        <begin position="368"/>
        <end position="417"/>
    </location>
</feature>
<evidence type="ECO:0000256" key="3">
    <source>
        <dbReference type="ARBA" id="ARBA00022679"/>
    </source>
</evidence>
<evidence type="ECO:0000313" key="7">
    <source>
        <dbReference type="Proteomes" id="UP001152836"/>
    </source>
</evidence>
<evidence type="ECO:0000256" key="2">
    <source>
        <dbReference type="ARBA" id="ARBA00012483"/>
    </source>
</evidence>
<organism evidence="6 7">
    <name type="scientific">Phodopus roborovskii</name>
    <name type="common">Roborovski's desert hamster</name>
    <name type="synonym">Cricetulus roborovskii</name>
    <dbReference type="NCBI Taxonomy" id="109678"/>
    <lineage>
        <taxon>Eukaryota</taxon>
        <taxon>Metazoa</taxon>
        <taxon>Chordata</taxon>
        <taxon>Craniata</taxon>
        <taxon>Vertebrata</taxon>
        <taxon>Euteleostomi</taxon>
        <taxon>Mammalia</taxon>
        <taxon>Eutheria</taxon>
        <taxon>Euarchontoglires</taxon>
        <taxon>Glires</taxon>
        <taxon>Rodentia</taxon>
        <taxon>Myomorpha</taxon>
        <taxon>Muroidea</taxon>
        <taxon>Cricetidae</taxon>
        <taxon>Cricetinae</taxon>
        <taxon>Phodopus</taxon>
    </lineage>
</organism>
<evidence type="ECO:0000259" key="5">
    <source>
        <dbReference type="Pfam" id="PF26084"/>
    </source>
</evidence>
<gene>
    <name evidence="6" type="primary">Toporsl</name>
    <name evidence="6" type="ORF">PHOROB_LOCUS7710</name>
</gene>
<evidence type="ECO:0000256" key="4">
    <source>
        <dbReference type="SAM" id="MobiDB-lite"/>
    </source>
</evidence>
<dbReference type="Proteomes" id="UP001152836">
    <property type="component" value="Unassembled WGS sequence"/>
</dbReference>
<comment type="caution">
    <text evidence="6">The sequence shown here is derived from an EMBL/GenBank/DDBJ whole genome shotgun (WGS) entry which is preliminary data.</text>
</comment>